<evidence type="ECO:0000259" key="4">
    <source>
        <dbReference type="Pfam" id="PF00685"/>
    </source>
</evidence>
<gene>
    <name evidence="5" type="ORF">Slati_0042800</name>
</gene>
<comment type="caution">
    <text evidence="5">The sequence shown here is derived from an EMBL/GenBank/DDBJ whole genome shotgun (WGS) entry which is preliminary data.</text>
</comment>
<reference evidence="5" key="2">
    <citation type="journal article" date="2024" name="Plant">
        <title>Genomic evolution and insights into agronomic trait innovations of Sesamum species.</title>
        <authorList>
            <person name="Miao H."/>
            <person name="Wang L."/>
            <person name="Qu L."/>
            <person name="Liu H."/>
            <person name="Sun Y."/>
            <person name="Le M."/>
            <person name="Wang Q."/>
            <person name="Wei S."/>
            <person name="Zheng Y."/>
            <person name="Lin W."/>
            <person name="Duan Y."/>
            <person name="Cao H."/>
            <person name="Xiong S."/>
            <person name="Wang X."/>
            <person name="Wei L."/>
            <person name="Li C."/>
            <person name="Ma Q."/>
            <person name="Ju M."/>
            <person name="Zhao R."/>
            <person name="Li G."/>
            <person name="Mu C."/>
            <person name="Tian Q."/>
            <person name="Mei H."/>
            <person name="Zhang T."/>
            <person name="Gao T."/>
            <person name="Zhang H."/>
        </authorList>
    </citation>
    <scope>NUCLEOTIDE SEQUENCE</scope>
    <source>
        <strain evidence="5">KEN1</strain>
    </source>
</reference>
<dbReference type="AlphaFoldDB" id="A0AAW2Y6T9"/>
<keyword evidence="2 3" id="KW-0808">Transferase</keyword>
<dbReference type="PANTHER" id="PTHR11783">
    <property type="entry name" value="SULFOTRANSFERASE SULT"/>
    <property type="match status" value="1"/>
</dbReference>
<protein>
    <recommendedName>
        <fullName evidence="3">Sulfotransferase</fullName>
        <ecNumber evidence="3">2.8.2.-</ecNumber>
    </recommendedName>
</protein>
<dbReference type="InterPro" id="IPR000863">
    <property type="entry name" value="Sulfotransferase_dom"/>
</dbReference>
<dbReference type="Gene3D" id="3.40.50.300">
    <property type="entry name" value="P-loop containing nucleotide triphosphate hydrolases"/>
    <property type="match status" value="1"/>
</dbReference>
<comment type="similarity">
    <text evidence="1 3">Belongs to the sulfotransferase 1 family.</text>
</comment>
<reference evidence="5" key="1">
    <citation type="submission" date="2020-06" db="EMBL/GenBank/DDBJ databases">
        <authorList>
            <person name="Li T."/>
            <person name="Hu X."/>
            <person name="Zhang T."/>
            <person name="Song X."/>
            <person name="Zhang H."/>
            <person name="Dai N."/>
            <person name="Sheng W."/>
            <person name="Hou X."/>
            <person name="Wei L."/>
        </authorList>
    </citation>
    <scope>NUCLEOTIDE SEQUENCE</scope>
    <source>
        <strain evidence="5">KEN1</strain>
        <tissue evidence="5">Leaf</tissue>
    </source>
</reference>
<evidence type="ECO:0000256" key="2">
    <source>
        <dbReference type="ARBA" id="ARBA00022679"/>
    </source>
</evidence>
<dbReference type="EMBL" id="JACGWN010000001">
    <property type="protein sequence ID" value="KAL0461552.1"/>
    <property type="molecule type" value="Genomic_DNA"/>
</dbReference>
<evidence type="ECO:0000313" key="5">
    <source>
        <dbReference type="EMBL" id="KAL0461552.1"/>
    </source>
</evidence>
<sequence>MGSGGCGRSVLPRVVPFGPYYDHVLAYRQERFNRPENVYFLTYEELKENPKFHVRKLGEFLGCAVDQSEKGEEKIDEIVKMCSFETLSRQQVYKSNEVPSVFPLPYSAFFRKGEVGDHKNYLEDKMITRIDVVTREKFHGCGFLYGI</sequence>
<name>A0AAW2Y6T9_9LAMI</name>
<dbReference type="InterPro" id="IPR027417">
    <property type="entry name" value="P-loop_NTPase"/>
</dbReference>
<proteinExistence type="inferred from homology"/>
<dbReference type="Pfam" id="PF00685">
    <property type="entry name" value="Sulfotransfer_1"/>
    <property type="match status" value="1"/>
</dbReference>
<organism evidence="5">
    <name type="scientific">Sesamum latifolium</name>
    <dbReference type="NCBI Taxonomy" id="2727402"/>
    <lineage>
        <taxon>Eukaryota</taxon>
        <taxon>Viridiplantae</taxon>
        <taxon>Streptophyta</taxon>
        <taxon>Embryophyta</taxon>
        <taxon>Tracheophyta</taxon>
        <taxon>Spermatophyta</taxon>
        <taxon>Magnoliopsida</taxon>
        <taxon>eudicotyledons</taxon>
        <taxon>Gunneridae</taxon>
        <taxon>Pentapetalae</taxon>
        <taxon>asterids</taxon>
        <taxon>lamiids</taxon>
        <taxon>Lamiales</taxon>
        <taxon>Pedaliaceae</taxon>
        <taxon>Sesamum</taxon>
    </lineage>
</organism>
<evidence type="ECO:0000256" key="3">
    <source>
        <dbReference type="RuleBase" id="RU361155"/>
    </source>
</evidence>
<dbReference type="GO" id="GO:0008146">
    <property type="term" value="F:sulfotransferase activity"/>
    <property type="evidence" value="ECO:0007669"/>
    <property type="project" value="InterPro"/>
</dbReference>
<dbReference type="SUPFAM" id="SSF52540">
    <property type="entry name" value="P-loop containing nucleoside triphosphate hydrolases"/>
    <property type="match status" value="1"/>
</dbReference>
<evidence type="ECO:0000256" key="1">
    <source>
        <dbReference type="ARBA" id="ARBA00005771"/>
    </source>
</evidence>
<feature type="domain" description="Sulfotransferase" evidence="4">
    <location>
        <begin position="13"/>
        <end position="142"/>
    </location>
</feature>
<accession>A0AAW2Y6T9</accession>
<dbReference type="EC" id="2.8.2.-" evidence="3"/>